<evidence type="ECO:0000313" key="14">
    <source>
        <dbReference type="Proteomes" id="UP000683000"/>
    </source>
</evidence>
<dbReference type="InterPro" id="IPR005554">
    <property type="entry name" value="NOL6/Upt22"/>
</dbReference>
<protein>
    <recommendedName>
        <fullName evidence="5">U3 small nucleolar RNA-associated protein 22</fullName>
    </recommendedName>
</protein>
<dbReference type="Proteomes" id="UP000683000">
    <property type="component" value="Unassembled WGS sequence"/>
</dbReference>
<evidence type="ECO:0000256" key="3">
    <source>
        <dbReference type="ARBA" id="ARBA00022884"/>
    </source>
</evidence>
<feature type="domain" description="Nrap protein" evidence="12">
    <location>
        <begin position="991"/>
        <end position="1094"/>
    </location>
</feature>
<dbReference type="EMBL" id="JAGFBS010000011">
    <property type="protein sequence ID" value="KAG6376613.1"/>
    <property type="molecule type" value="Genomic_DNA"/>
</dbReference>
<dbReference type="InterPro" id="IPR035371">
    <property type="entry name" value="Nrap_D6"/>
</dbReference>
<evidence type="ECO:0000259" key="11">
    <source>
        <dbReference type="Pfam" id="PF17406"/>
    </source>
</evidence>
<dbReference type="GO" id="GO:0006364">
    <property type="term" value="P:rRNA processing"/>
    <property type="evidence" value="ECO:0007669"/>
    <property type="project" value="UniProtKB-KW"/>
</dbReference>
<evidence type="ECO:0000256" key="1">
    <source>
        <dbReference type="ARBA" id="ARBA00004604"/>
    </source>
</evidence>
<evidence type="ECO:0000259" key="7">
    <source>
        <dbReference type="Pfam" id="PF03813"/>
    </source>
</evidence>
<dbReference type="GO" id="GO:0032545">
    <property type="term" value="C:CURI complex"/>
    <property type="evidence" value="ECO:0007669"/>
    <property type="project" value="TreeGrafter"/>
</dbReference>
<evidence type="ECO:0000259" key="8">
    <source>
        <dbReference type="Pfam" id="PF17403"/>
    </source>
</evidence>
<feature type="compositionally biased region" description="Basic and acidic residues" evidence="6">
    <location>
        <begin position="1"/>
        <end position="12"/>
    </location>
</feature>
<feature type="domain" description="Nrap protein" evidence="7">
    <location>
        <begin position="155"/>
        <end position="292"/>
    </location>
</feature>
<comment type="similarity">
    <text evidence="2 5">Belongs to the NRAP family.</text>
</comment>
<keyword evidence="5" id="KW-0687">Ribonucleoprotein</keyword>
<feature type="domain" description="Nrap protein" evidence="11">
    <location>
        <begin position="862"/>
        <end position="943"/>
    </location>
</feature>
<gene>
    <name evidence="13" type="ORF">JVT61DRAFT_1596</name>
</gene>
<dbReference type="AlphaFoldDB" id="A0A8I3A9A0"/>
<dbReference type="InterPro" id="IPR035368">
    <property type="entry name" value="Nrap_D3"/>
</dbReference>
<feature type="region of interest" description="Disordered" evidence="6">
    <location>
        <begin position="1"/>
        <end position="34"/>
    </location>
</feature>
<dbReference type="InterPro" id="IPR035369">
    <property type="entry name" value="Nrap_D4"/>
</dbReference>
<feature type="domain" description="Nrap protein" evidence="9">
    <location>
        <begin position="470"/>
        <end position="624"/>
    </location>
</feature>
<dbReference type="GO" id="GO:0006409">
    <property type="term" value="P:tRNA export from nucleus"/>
    <property type="evidence" value="ECO:0007669"/>
    <property type="project" value="TreeGrafter"/>
</dbReference>
<dbReference type="Pfam" id="PF17404">
    <property type="entry name" value="Nrap_D3"/>
    <property type="match status" value="1"/>
</dbReference>
<dbReference type="Pfam" id="PF17407">
    <property type="entry name" value="Nrap_D6"/>
    <property type="match status" value="1"/>
</dbReference>
<feature type="compositionally biased region" description="Acidic residues" evidence="6">
    <location>
        <begin position="13"/>
        <end position="23"/>
    </location>
</feature>
<keyword evidence="14" id="KW-1185">Reference proteome</keyword>
<evidence type="ECO:0000256" key="6">
    <source>
        <dbReference type="SAM" id="MobiDB-lite"/>
    </source>
</evidence>
<keyword evidence="3 5" id="KW-0694">RNA-binding</keyword>
<reference evidence="13" key="1">
    <citation type="submission" date="2021-03" db="EMBL/GenBank/DDBJ databases">
        <title>Evolutionary innovations through gain and loss of genes in the ectomycorrhizal Boletales.</title>
        <authorList>
            <person name="Wu G."/>
            <person name="Miyauchi S."/>
            <person name="Morin E."/>
            <person name="Yang Z.-L."/>
            <person name="Xu J."/>
            <person name="Martin F.M."/>
        </authorList>
    </citation>
    <scope>NUCLEOTIDE SEQUENCE</scope>
    <source>
        <strain evidence="13">BR01</strain>
    </source>
</reference>
<evidence type="ECO:0000313" key="13">
    <source>
        <dbReference type="EMBL" id="KAG6376613.1"/>
    </source>
</evidence>
<dbReference type="Pfam" id="PF03813">
    <property type="entry name" value="Nrap"/>
    <property type="match status" value="1"/>
</dbReference>
<keyword evidence="5" id="KW-0698">rRNA processing</keyword>
<dbReference type="GO" id="GO:0034456">
    <property type="term" value="C:UTP-C complex"/>
    <property type="evidence" value="ECO:0007669"/>
    <property type="project" value="TreeGrafter"/>
</dbReference>
<evidence type="ECO:0000259" key="12">
    <source>
        <dbReference type="Pfam" id="PF17407"/>
    </source>
</evidence>
<dbReference type="Gene3D" id="3.30.70.3030">
    <property type="match status" value="1"/>
</dbReference>
<dbReference type="Gene3D" id="1.10.1410.10">
    <property type="match status" value="2"/>
</dbReference>
<keyword evidence="4 5" id="KW-0539">Nucleus</keyword>
<evidence type="ECO:0000256" key="2">
    <source>
        <dbReference type="ARBA" id="ARBA00006674"/>
    </source>
</evidence>
<proteinExistence type="inferred from homology"/>
<comment type="subcellular location">
    <subcellularLocation>
        <location evidence="1 5">Nucleus</location>
        <location evidence="1 5">Nucleolus</location>
    </subcellularLocation>
</comment>
<feature type="domain" description="Nrap protein" evidence="8">
    <location>
        <begin position="303"/>
        <end position="462"/>
    </location>
</feature>
<dbReference type="InterPro" id="IPR035370">
    <property type="entry name" value="Nrap_D5"/>
</dbReference>
<evidence type="ECO:0000256" key="4">
    <source>
        <dbReference type="ARBA" id="ARBA00023242"/>
    </source>
</evidence>
<keyword evidence="5" id="KW-0690">Ribosome biogenesis</keyword>
<dbReference type="Pfam" id="PF17403">
    <property type="entry name" value="Nrap_D2"/>
    <property type="match status" value="1"/>
</dbReference>
<feature type="domain" description="Nrap protein" evidence="10">
    <location>
        <begin position="653"/>
        <end position="859"/>
    </location>
</feature>
<dbReference type="Pfam" id="PF17406">
    <property type="entry name" value="Nrap_D5"/>
    <property type="match status" value="1"/>
</dbReference>
<accession>A0A8I3A9A0</accession>
<dbReference type="PANTHER" id="PTHR17972">
    <property type="entry name" value="NUCLEOLAR RNA-ASSOCIATED PROTEIN"/>
    <property type="match status" value="1"/>
</dbReference>
<name>A0A8I3A9A0_9AGAM</name>
<dbReference type="GO" id="GO:0003723">
    <property type="term" value="F:RNA binding"/>
    <property type="evidence" value="ECO:0007669"/>
    <property type="project" value="UniProtKB-KW"/>
</dbReference>
<comment type="caution">
    <text evidence="13">The sequence shown here is derived from an EMBL/GenBank/DDBJ whole genome shotgun (WGS) entry which is preliminary data.</text>
</comment>
<dbReference type="OrthoDB" id="10251401at2759"/>
<organism evidence="13 14">
    <name type="scientific">Boletus reticuloceps</name>
    <dbReference type="NCBI Taxonomy" id="495285"/>
    <lineage>
        <taxon>Eukaryota</taxon>
        <taxon>Fungi</taxon>
        <taxon>Dikarya</taxon>
        <taxon>Basidiomycota</taxon>
        <taxon>Agaricomycotina</taxon>
        <taxon>Agaricomycetes</taxon>
        <taxon>Agaricomycetidae</taxon>
        <taxon>Boletales</taxon>
        <taxon>Boletineae</taxon>
        <taxon>Boletaceae</taxon>
        <taxon>Boletoideae</taxon>
        <taxon>Boletus</taxon>
    </lineage>
</organism>
<evidence type="ECO:0000259" key="9">
    <source>
        <dbReference type="Pfam" id="PF17404"/>
    </source>
</evidence>
<dbReference type="GO" id="GO:0032040">
    <property type="term" value="C:small-subunit processome"/>
    <property type="evidence" value="ECO:0007669"/>
    <property type="project" value="TreeGrafter"/>
</dbReference>
<sequence length="1121" mass="124988">MASDLKRKREDQLPDDDEVELDAETAKKHKLPTGEELRTLKDAAGLYQSSSFKLQIDALLPNVRPKESRKAPLDQFLFILRSHLLSLPPIKPQHPLVAARTLSESGVAVPFALPHPAQETKWTVAFEPPSNMHVVGSWANKISVKKKDGKYFGLDLSIEMPAVLSVPRERLLDARYFHKRSYYLAVVAQSISTSFEVDVFYGAALNDPRQTFIVLRPRKGASHDFSKTHAEIHIIPALSSSHPIPLHRLSPCHSNVRVQPPTDALLSITNSSTPIYNTAILISTFPKISLLSTNTLIQSSPTFRDGHTLLRVWANQRGYGEGALCIHGFEGKGLWWASVLGLLLDGEEPVSAVGKGNASKKRSVGKGLSSYQLFRASLDFLAKQDFENAPAFVKSANGHRYSPEEYPSNHSAVFVDATSTINHLVDVPFTSLDMLRYDAQKTLEQLNDSTGTDDVFADIFLRDQTHLSKRCDAVIRVDLSRASKYRSTFEFVEHGTSDNALLAAISRILRRGLGDRVRALAIFHPSSNVRSISEMSRPPRMSVIHIGLIYSPEDAFRLVDHGPAAGEQDTEVAKEFRQLWGPKSELRRFKDGRITESVVWEVKTSDERAHIPAFIVRHLLHLHFGVPIADIKTIATPFDVKLRLPDHLASLLQHVGATGGFKAALTAFDGLVKNLKALDEKLPLALLNVSPVAEYLRYTSTFTPVPISLSSSLALPTPLRYLPQIPIILEFEKSSKWPDDLRAIQKIKLAFFETIASTLMTASPGLRAAVHIVHSCDSDIQDHASLEILTPEGWAFSARIWHDREAVLLERLASPAQTPVTPSPQPSKDQRMARRALDVYTRRFIHAPRHHRAIATLVHRYIAYPGTVRLVKRWLASHWLLGVHVSEEVVEIICARPFVGNGVALPDTAANAPRSKERGFALVIEFLKEWKPENPLFVPLYEDNGPSIEPSVVLQENDVDPLSVKVRVAIQWFGLVLIIVTCSDFSLMRIDDYDIVIDLDPTVLPRYHQNIDADELVWSKSGVGRPTDGDAVSRPGFDPARILLDDLQSTYSDTLKFFFDIYGGHRIGAIWLLNVSRTRPFRALGGFSSIPATEGGKSNEKDKETPFCSIDSPYWTRLNDT</sequence>
<evidence type="ECO:0000259" key="10">
    <source>
        <dbReference type="Pfam" id="PF17405"/>
    </source>
</evidence>
<dbReference type="InterPro" id="IPR035367">
    <property type="entry name" value="Nrap_D2"/>
</dbReference>
<evidence type="ECO:0000256" key="5">
    <source>
        <dbReference type="RuleBase" id="RU364032"/>
    </source>
</evidence>
<dbReference type="InterPro" id="IPR035082">
    <property type="entry name" value="Nrap_D1"/>
</dbReference>
<dbReference type="Pfam" id="PF17405">
    <property type="entry name" value="Nrap_D4"/>
    <property type="match status" value="1"/>
</dbReference>
<dbReference type="PANTHER" id="PTHR17972:SF0">
    <property type="entry name" value="NUCLEOLAR PROTEIN 6"/>
    <property type="match status" value="1"/>
</dbReference>